<evidence type="ECO:0000313" key="12">
    <source>
        <dbReference type="EMBL" id="ODV55539.1"/>
    </source>
</evidence>
<dbReference type="GO" id="GO:0016301">
    <property type="term" value="F:kinase activity"/>
    <property type="evidence" value="ECO:0007669"/>
    <property type="project" value="UniProtKB-KW"/>
</dbReference>
<evidence type="ECO:0000256" key="2">
    <source>
        <dbReference type="ARBA" id="ARBA00022448"/>
    </source>
</evidence>
<gene>
    <name evidence="12" type="ORF">BG258_06305</name>
</gene>
<dbReference type="InterPro" id="IPR002178">
    <property type="entry name" value="PTS_EIIA_type-2_dom"/>
</dbReference>
<evidence type="ECO:0000256" key="6">
    <source>
        <dbReference type="ARBA" id="ARBA00022683"/>
    </source>
</evidence>
<evidence type="ECO:0000256" key="3">
    <source>
        <dbReference type="ARBA" id="ARBA00022490"/>
    </source>
</evidence>
<evidence type="ECO:0000256" key="7">
    <source>
        <dbReference type="ARBA" id="ARBA00022777"/>
    </source>
</evidence>
<keyword evidence="7" id="KW-0418">Kinase</keyword>
<keyword evidence="3" id="KW-0963">Cytoplasm</keyword>
<dbReference type="InterPro" id="IPR051351">
    <property type="entry name" value="Ascorbate-PTS_EIIA_comp"/>
</dbReference>
<sequence>MLTKLLTKDCIQVANFVQSWQEAIRLAANPLIRQNKIEQRYIEAMIQSIEQYGPYVVITPKVAIPHARPIDGVHALAISLLRLQQPVFFSPNQPVFLIIILAAIDNTSHLQVLADLTLVLQHPDQIDSLIACQHEEDIREKIQQYTTKESAG</sequence>
<dbReference type="OrthoDB" id="369398at2"/>
<evidence type="ECO:0000256" key="8">
    <source>
        <dbReference type="ARBA" id="ARBA00037387"/>
    </source>
</evidence>
<comment type="function">
    <text evidence="8">The phosphoenolpyruvate-dependent sugar phosphotransferase system (sugar PTS), a major carbohydrate active transport system, catalyzes the phosphorylation of incoming sugar substrates concomitantly with their translocation across the cell membrane. The enzyme II UlaABC PTS system is involved in ascorbate transport.</text>
</comment>
<dbReference type="SUPFAM" id="SSF55804">
    <property type="entry name" value="Phoshotransferase/anion transport protein"/>
    <property type="match status" value="1"/>
</dbReference>
<keyword evidence="2" id="KW-0813">Transport</keyword>
<keyword evidence="5" id="KW-0808">Transferase</keyword>
<keyword evidence="6" id="KW-0598">Phosphotransferase system</keyword>
<evidence type="ECO:0000259" key="11">
    <source>
        <dbReference type="PROSITE" id="PS51094"/>
    </source>
</evidence>
<proteinExistence type="predicted"/>
<evidence type="ECO:0000256" key="5">
    <source>
        <dbReference type="ARBA" id="ARBA00022679"/>
    </source>
</evidence>
<dbReference type="EMBL" id="MECQ01000001">
    <property type="protein sequence ID" value="ODV55539.1"/>
    <property type="molecule type" value="Genomic_DNA"/>
</dbReference>
<dbReference type="InterPro" id="IPR016152">
    <property type="entry name" value="PTrfase/Anion_transptr"/>
</dbReference>
<dbReference type="Gene3D" id="3.40.930.10">
    <property type="entry name" value="Mannitol-specific EII, Chain A"/>
    <property type="match status" value="1"/>
</dbReference>
<accession>A0A1E4R515</accession>
<dbReference type="CDD" id="cd00211">
    <property type="entry name" value="PTS_IIA_fru"/>
    <property type="match status" value="1"/>
</dbReference>
<dbReference type="PANTHER" id="PTHR36203:SF1">
    <property type="entry name" value="ASCORBATE-SPECIFIC PTS SYSTEM EIIA COMPONENT"/>
    <property type="match status" value="1"/>
</dbReference>
<comment type="caution">
    <text evidence="12">The sequence shown here is derived from an EMBL/GenBank/DDBJ whole genome shotgun (WGS) entry which is preliminary data.</text>
</comment>
<name>A0A1E4R515_9BACI</name>
<comment type="subcellular location">
    <subcellularLocation>
        <location evidence="1">Cytoplasm</location>
    </subcellularLocation>
</comment>
<dbReference type="GO" id="GO:0009401">
    <property type="term" value="P:phosphoenolpyruvate-dependent sugar phosphotransferase system"/>
    <property type="evidence" value="ECO:0007669"/>
    <property type="project" value="UniProtKB-KW"/>
</dbReference>
<feature type="domain" description="PTS EIIA type-2" evidence="11">
    <location>
        <begin position="4"/>
        <end position="145"/>
    </location>
</feature>
<dbReference type="PANTHER" id="PTHR36203">
    <property type="entry name" value="ASCORBATE-SPECIFIC PTS SYSTEM EIIA COMPONENT"/>
    <property type="match status" value="1"/>
</dbReference>
<dbReference type="PROSITE" id="PS51094">
    <property type="entry name" value="PTS_EIIA_TYPE_2"/>
    <property type="match status" value="1"/>
</dbReference>
<protein>
    <recommendedName>
        <fullName evidence="9">Ascorbate-specific PTS system EIIA component</fullName>
    </recommendedName>
    <alternativeName>
        <fullName evidence="10">Ascorbate-specific phosphotransferase enzyme IIA component</fullName>
    </alternativeName>
</protein>
<evidence type="ECO:0000313" key="13">
    <source>
        <dbReference type="Proteomes" id="UP000094784"/>
    </source>
</evidence>
<keyword evidence="4" id="KW-0597">Phosphoprotein</keyword>
<evidence type="ECO:0000256" key="4">
    <source>
        <dbReference type="ARBA" id="ARBA00022553"/>
    </source>
</evidence>
<reference evidence="12 13" key="1">
    <citation type="submission" date="2016-09" db="EMBL/GenBank/DDBJ databases">
        <title>Draft genome sequence of the soil isolate, Lysinibacillus fusiformis M5, a potential hypoxanthine producer.</title>
        <authorList>
            <person name="Gallegos-Monterrosa R."/>
            <person name="Maroti G."/>
            <person name="Balint B."/>
            <person name="Kovacs A.T."/>
        </authorList>
    </citation>
    <scope>NUCLEOTIDE SEQUENCE [LARGE SCALE GENOMIC DNA]</scope>
    <source>
        <strain evidence="12 13">M5</strain>
    </source>
</reference>
<dbReference type="Proteomes" id="UP000094784">
    <property type="component" value="Unassembled WGS sequence"/>
</dbReference>
<evidence type="ECO:0000256" key="9">
    <source>
        <dbReference type="ARBA" id="ARBA00041175"/>
    </source>
</evidence>
<evidence type="ECO:0000256" key="1">
    <source>
        <dbReference type="ARBA" id="ARBA00004496"/>
    </source>
</evidence>
<dbReference type="GO" id="GO:0005737">
    <property type="term" value="C:cytoplasm"/>
    <property type="evidence" value="ECO:0007669"/>
    <property type="project" value="UniProtKB-SubCell"/>
</dbReference>
<evidence type="ECO:0000256" key="10">
    <source>
        <dbReference type="ARBA" id="ARBA00042072"/>
    </source>
</evidence>
<organism evidence="12 13">
    <name type="scientific">Lysinibacillus fusiformis</name>
    <dbReference type="NCBI Taxonomy" id="28031"/>
    <lineage>
        <taxon>Bacteria</taxon>
        <taxon>Bacillati</taxon>
        <taxon>Bacillota</taxon>
        <taxon>Bacilli</taxon>
        <taxon>Bacillales</taxon>
        <taxon>Bacillaceae</taxon>
        <taxon>Lysinibacillus</taxon>
    </lineage>
</organism>
<dbReference type="AlphaFoldDB" id="A0A1E4R515"/>
<dbReference type="Pfam" id="PF00359">
    <property type="entry name" value="PTS_EIIA_2"/>
    <property type="match status" value="1"/>
</dbReference>